<dbReference type="PANTHER" id="PTHR46601:SF2">
    <property type="entry name" value="UBIQUITIN-LIKE PROTEASE FAMILY PROFILE DOMAIN-CONTAINING PROTEIN"/>
    <property type="match status" value="1"/>
</dbReference>
<dbReference type="Proteomes" id="UP001652625">
    <property type="component" value="Chromosome 11"/>
</dbReference>
<dbReference type="PANTHER" id="PTHR46601">
    <property type="entry name" value="ULP_PROTEASE DOMAIN-CONTAINING PROTEIN"/>
    <property type="match status" value="1"/>
</dbReference>
<organism evidence="1 2">
    <name type="scientific">Hydra vulgaris</name>
    <name type="common">Hydra</name>
    <name type="synonym">Hydra attenuata</name>
    <dbReference type="NCBI Taxonomy" id="6087"/>
    <lineage>
        <taxon>Eukaryota</taxon>
        <taxon>Metazoa</taxon>
        <taxon>Cnidaria</taxon>
        <taxon>Hydrozoa</taxon>
        <taxon>Hydroidolina</taxon>
        <taxon>Anthoathecata</taxon>
        <taxon>Aplanulata</taxon>
        <taxon>Hydridae</taxon>
        <taxon>Hydra</taxon>
    </lineage>
</organism>
<evidence type="ECO:0000313" key="2">
    <source>
        <dbReference type="RefSeq" id="XP_065665666.1"/>
    </source>
</evidence>
<dbReference type="GeneID" id="136087088"/>
<protein>
    <submittedName>
        <fullName evidence="2">Uncharacterized protein LOC136087088</fullName>
    </submittedName>
</protein>
<gene>
    <name evidence="2" type="primary">LOC136087088</name>
</gene>
<evidence type="ECO:0000313" key="1">
    <source>
        <dbReference type="Proteomes" id="UP001652625"/>
    </source>
</evidence>
<accession>A0ABM4CUQ1</accession>
<reference evidence="2" key="1">
    <citation type="submission" date="2025-08" db="UniProtKB">
        <authorList>
            <consortium name="RefSeq"/>
        </authorList>
    </citation>
    <scope>IDENTIFICATION</scope>
</reference>
<sequence>MNEIPSREKILSKNALDALTVKLVLDFYQRDDISRQAPGKRDTIVVRLKNKKETVQKRHLYMNVNEAYAVFKSDYPEESVGKSKFASLRPPHVLLSSSMSRNVCCCKQHQNIILILEALHKFDSNFPLYSHEFPLSIVCDSEKDICYNNMCTKCKDAAKFHNLFALNEVDKNKCITWYQWEKVAEGNGKEYIKKIEKKGRVDDLYRTFSKSLPSFLWHYFIKQKQSKTYRDHKIQLQSNPDTAVLQVDFAENFSTLWQDEVQSAHWHKKQVTVFTAVFWYQNSCSSAVIVSDDLSHSKESILVFVHNLLSKYIESSVKILQVWTDRPSNQFKNRFIASAIPWLEEQHDLKLFWNFFAASHGKGPVDAIGGTVKRLATQKIIQRKFIITDAITFHEAVKNETNFNVYFVSMEDVINTI</sequence>
<keyword evidence="1" id="KW-1185">Reference proteome</keyword>
<name>A0ABM4CUQ1_HYDVU</name>
<dbReference type="RefSeq" id="XP_065665666.1">
    <property type="nucleotide sequence ID" value="XM_065809594.1"/>
</dbReference>
<proteinExistence type="predicted"/>